<dbReference type="InterPro" id="IPR000515">
    <property type="entry name" value="MetI-like"/>
</dbReference>
<dbReference type="RefSeq" id="WP_143848503.1">
    <property type="nucleotide sequence ID" value="NZ_VLXZ01000005.1"/>
</dbReference>
<feature type="transmembrane region" description="Helical" evidence="7">
    <location>
        <begin position="12"/>
        <end position="35"/>
    </location>
</feature>
<dbReference type="InterPro" id="IPR035906">
    <property type="entry name" value="MetI-like_sf"/>
</dbReference>
<evidence type="ECO:0000256" key="6">
    <source>
        <dbReference type="ARBA" id="ARBA00023136"/>
    </source>
</evidence>
<dbReference type="SUPFAM" id="SSF161098">
    <property type="entry name" value="MetI-like"/>
    <property type="match status" value="1"/>
</dbReference>
<feature type="transmembrane region" description="Helical" evidence="7">
    <location>
        <begin position="261"/>
        <end position="278"/>
    </location>
</feature>
<dbReference type="GO" id="GO:0055085">
    <property type="term" value="P:transmembrane transport"/>
    <property type="evidence" value="ECO:0007669"/>
    <property type="project" value="InterPro"/>
</dbReference>
<sequence>MNHMSTSYRIFTIFNIAFLSLLGIICIIPLIHILAVSFSAPAPANANLVRFLPIDFTLSAWGQTLGNDNFLRALWNGITRTVLGTVVSLFTITLAAYALSKEDHEFKGRKFYIYFLVFIMLFNGGLIPTYILVQNLGLINTIWALVLPGAVNVFNLILMLNFFRTGVPKSLEEAALMDGAGHFRILFSIYLPISLPAIATVGLFTLVGQWNSWFDGLIYLTDASKFPLSTFLQTIIVQNDYSQMNVNADEMKAMSERTVRSAQIFIGALPIIMVYPFLQRYFVKGIVLGSVKE</sequence>
<dbReference type="PROSITE" id="PS50928">
    <property type="entry name" value="ABC_TM1"/>
    <property type="match status" value="1"/>
</dbReference>
<dbReference type="AlphaFoldDB" id="A0A553ZYT2"/>
<feature type="transmembrane region" description="Helical" evidence="7">
    <location>
        <begin position="183"/>
        <end position="207"/>
    </location>
</feature>
<evidence type="ECO:0000256" key="4">
    <source>
        <dbReference type="ARBA" id="ARBA00022692"/>
    </source>
</evidence>
<feature type="transmembrane region" description="Helical" evidence="7">
    <location>
        <begin position="111"/>
        <end position="132"/>
    </location>
</feature>
<keyword evidence="6 7" id="KW-0472">Membrane</keyword>
<proteinExistence type="inferred from homology"/>
<keyword evidence="4 7" id="KW-0812">Transmembrane</keyword>
<evidence type="ECO:0000256" key="7">
    <source>
        <dbReference type="RuleBase" id="RU363032"/>
    </source>
</evidence>
<comment type="caution">
    <text evidence="9">The sequence shown here is derived from an EMBL/GenBank/DDBJ whole genome shotgun (WGS) entry which is preliminary data.</text>
</comment>
<evidence type="ECO:0000313" key="9">
    <source>
        <dbReference type="EMBL" id="TSB46608.1"/>
    </source>
</evidence>
<dbReference type="Pfam" id="PF00528">
    <property type="entry name" value="BPD_transp_1"/>
    <property type="match status" value="1"/>
</dbReference>
<gene>
    <name evidence="9" type="ORF">FN960_09625</name>
</gene>
<keyword evidence="3" id="KW-1003">Cell membrane</keyword>
<dbReference type="Proteomes" id="UP000318521">
    <property type="component" value="Unassembled WGS sequence"/>
</dbReference>
<dbReference type="PANTHER" id="PTHR43744:SF9">
    <property type="entry name" value="POLYGALACTURONAN_RHAMNOGALACTURONAN TRANSPORT SYSTEM PERMEASE PROTEIN YTCP"/>
    <property type="match status" value="1"/>
</dbReference>
<name>A0A553ZYT2_9BACI</name>
<dbReference type="CDD" id="cd06261">
    <property type="entry name" value="TM_PBP2"/>
    <property type="match status" value="1"/>
</dbReference>
<feature type="domain" description="ABC transmembrane type-1" evidence="8">
    <location>
        <begin position="74"/>
        <end position="275"/>
    </location>
</feature>
<keyword evidence="2 7" id="KW-0813">Transport</keyword>
<evidence type="ECO:0000256" key="1">
    <source>
        <dbReference type="ARBA" id="ARBA00004651"/>
    </source>
</evidence>
<evidence type="ECO:0000256" key="2">
    <source>
        <dbReference type="ARBA" id="ARBA00022448"/>
    </source>
</evidence>
<dbReference type="GO" id="GO:0005886">
    <property type="term" value="C:plasma membrane"/>
    <property type="evidence" value="ECO:0007669"/>
    <property type="project" value="UniProtKB-SubCell"/>
</dbReference>
<dbReference type="EMBL" id="VLXZ01000005">
    <property type="protein sequence ID" value="TSB46608.1"/>
    <property type="molecule type" value="Genomic_DNA"/>
</dbReference>
<comment type="similarity">
    <text evidence="7">Belongs to the binding-protein-dependent transport system permease family.</text>
</comment>
<evidence type="ECO:0000256" key="3">
    <source>
        <dbReference type="ARBA" id="ARBA00022475"/>
    </source>
</evidence>
<feature type="transmembrane region" description="Helical" evidence="7">
    <location>
        <begin position="78"/>
        <end position="99"/>
    </location>
</feature>
<accession>A0A553ZYT2</accession>
<reference evidence="9 10" key="1">
    <citation type="submission" date="2019-07" db="EMBL/GenBank/DDBJ databases">
        <authorList>
            <person name="Park Y.J."/>
            <person name="Jeong S.E."/>
            <person name="Jung H.S."/>
        </authorList>
    </citation>
    <scope>NUCLEOTIDE SEQUENCE [LARGE SCALE GENOMIC DNA]</scope>
    <source>
        <strain evidence="10">P16(2019)</strain>
    </source>
</reference>
<dbReference type="OrthoDB" id="9810086at2"/>
<feature type="transmembrane region" description="Helical" evidence="7">
    <location>
        <begin position="138"/>
        <end position="163"/>
    </location>
</feature>
<evidence type="ECO:0000259" key="8">
    <source>
        <dbReference type="PROSITE" id="PS50928"/>
    </source>
</evidence>
<keyword evidence="10" id="KW-1185">Reference proteome</keyword>
<comment type="subcellular location">
    <subcellularLocation>
        <location evidence="1 7">Cell membrane</location>
        <topology evidence="1 7">Multi-pass membrane protein</topology>
    </subcellularLocation>
</comment>
<keyword evidence="5 7" id="KW-1133">Transmembrane helix</keyword>
<dbReference type="Gene3D" id="1.10.3720.10">
    <property type="entry name" value="MetI-like"/>
    <property type="match status" value="1"/>
</dbReference>
<protein>
    <submittedName>
        <fullName evidence="9">Carbohydrate ABC transporter permease</fullName>
    </submittedName>
</protein>
<evidence type="ECO:0000313" key="10">
    <source>
        <dbReference type="Proteomes" id="UP000318521"/>
    </source>
</evidence>
<evidence type="ECO:0000256" key="5">
    <source>
        <dbReference type="ARBA" id="ARBA00022989"/>
    </source>
</evidence>
<organism evidence="9 10">
    <name type="scientific">Alkalicoccobacillus porphyridii</name>
    <dbReference type="NCBI Taxonomy" id="2597270"/>
    <lineage>
        <taxon>Bacteria</taxon>
        <taxon>Bacillati</taxon>
        <taxon>Bacillota</taxon>
        <taxon>Bacilli</taxon>
        <taxon>Bacillales</taxon>
        <taxon>Bacillaceae</taxon>
        <taxon>Alkalicoccobacillus</taxon>
    </lineage>
</organism>
<dbReference type="PANTHER" id="PTHR43744">
    <property type="entry name" value="ABC TRANSPORTER PERMEASE PROTEIN MG189-RELATED-RELATED"/>
    <property type="match status" value="1"/>
</dbReference>